<dbReference type="OrthoDB" id="2101583at2759"/>
<keyword evidence="2" id="KW-1185">Reference proteome</keyword>
<name>A0A4D9CN67_9STRA</name>
<dbReference type="Proteomes" id="UP000355283">
    <property type="component" value="Unassembled WGS sequence"/>
</dbReference>
<evidence type="ECO:0000313" key="2">
    <source>
        <dbReference type="Proteomes" id="UP000355283"/>
    </source>
</evidence>
<sequence length="84" mass="9485">MSQFFLRIANYIANELIVKGLANNRAFQRFALRTAGHVDKVKATGVEHSGKLAKEAEKHVGLIGRFMGALQKEVEKDIRKFSRK</sequence>
<dbReference type="EMBL" id="SDOX01000183">
    <property type="protein sequence ID" value="TFJ79954.1"/>
    <property type="molecule type" value="Genomic_DNA"/>
</dbReference>
<dbReference type="AlphaFoldDB" id="A0A4D9CN67"/>
<comment type="caution">
    <text evidence="1">The sequence shown here is derived from an EMBL/GenBank/DDBJ whole genome shotgun (WGS) entry which is preliminary data.</text>
</comment>
<dbReference type="PANTHER" id="PTHR34966:SF1">
    <property type="entry name" value="OS04G0508100 PROTEIN"/>
    <property type="match status" value="1"/>
</dbReference>
<organism evidence="1 2">
    <name type="scientific">Nannochloropsis salina CCMP1776</name>
    <dbReference type="NCBI Taxonomy" id="1027361"/>
    <lineage>
        <taxon>Eukaryota</taxon>
        <taxon>Sar</taxon>
        <taxon>Stramenopiles</taxon>
        <taxon>Ochrophyta</taxon>
        <taxon>Eustigmatophyceae</taxon>
        <taxon>Eustigmatales</taxon>
        <taxon>Monodopsidaceae</taxon>
        <taxon>Microchloropsis</taxon>
        <taxon>Microchloropsis salina</taxon>
    </lineage>
</organism>
<accession>A0A4D9CN67</accession>
<gene>
    <name evidence="1" type="ORF">NSK_008512</name>
</gene>
<proteinExistence type="predicted"/>
<evidence type="ECO:0000313" key="1">
    <source>
        <dbReference type="EMBL" id="TFJ79954.1"/>
    </source>
</evidence>
<dbReference type="PANTHER" id="PTHR34966">
    <property type="entry name" value="OSJNBA0043L24.15 PROTEIN"/>
    <property type="match status" value="1"/>
</dbReference>
<protein>
    <submittedName>
        <fullName evidence="1">Uncharacterized protein</fullName>
    </submittedName>
</protein>
<reference evidence="1 2" key="1">
    <citation type="submission" date="2019-01" db="EMBL/GenBank/DDBJ databases">
        <title>Nuclear Genome Assembly of the Microalgal Biofuel strain Nannochloropsis salina CCMP1776.</title>
        <authorList>
            <person name="Hovde B."/>
        </authorList>
    </citation>
    <scope>NUCLEOTIDE SEQUENCE [LARGE SCALE GENOMIC DNA]</scope>
    <source>
        <strain evidence="1 2">CCMP1776</strain>
    </source>
</reference>